<name>A0AAV6LM09_9ERIC</name>
<evidence type="ECO:0000313" key="3">
    <source>
        <dbReference type="Proteomes" id="UP000823749"/>
    </source>
</evidence>
<dbReference type="AlphaFoldDB" id="A0AAV6LM09"/>
<evidence type="ECO:0000313" key="2">
    <source>
        <dbReference type="EMBL" id="KAG5565729.1"/>
    </source>
</evidence>
<reference evidence="2" key="1">
    <citation type="submission" date="2020-08" db="EMBL/GenBank/DDBJ databases">
        <title>Plant Genome Project.</title>
        <authorList>
            <person name="Zhang R.-G."/>
        </authorList>
    </citation>
    <scope>NUCLEOTIDE SEQUENCE</scope>
    <source>
        <strain evidence="2">WSP0</strain>
        <tissue evidence="2">Leaf</tissue>
    </source>
</reference>
<feature type="region of interest" description="Disordered" evidence="1">
    <location>
        <begin position="1"/>
        <end position="22"/>
    </location>
</feature>
<evidence type="ECO:0000256" key="1">
    <source>
        <dbReference type="SAM" id="MobiDB-lite"/>
    </source>
</evidence>
<organism evidence="2 3">
    <name type="scientific">Rhododendron griersonianum</name>
    <dbReference type="NCBI Taxonomy" id="479676"/>
    <lineage>
        <taxon>Eukaryota</taxon>
        <taxon>Viridiplantae</taxon>
        <taxon>Streptophyta</taxon>
        <taxon>Embryophyta</taxon>
        <taxon>Tracheophyta</taxon>
        <taxon>Spermatophyta</taxon>
        <taxon>Magnoliopsida</taxon>
        <taxon>eudicotyledons</taxon>
        <taxon>Gunneridae</taxon>
        <taxon>Pentapetalae</taxon>
        <taxon>asterids</taxon>
        <taxon>Ericales</taxon>
        <taxon>Ericaceae</taxon>
        <taxon>Ericoideae</taxon>
        <taxon>Rhodoreae</taxon>
        <taxon>Rhododendron</taxon>
    </lineage>
</organism>
<comment type="caution">
    <text evidence="2">The sequence shown here is derived from an EMBL/GenBank/DDBJ whole genome shotgun (WGS) entry which is preliminary data.</text>
</comment>
<dbReference type="EMBL" id="JACTNZ010000001">
    <property type="protein sequence ID" value="KAG5565729.1"/>
    <property type="molecule type" value="Genomic_DNA"/>
</dbReference>
<sequence length="90" mass="10177">MEMEAKEEQRENEVIPSSDESRAVGDDHHLVLSGVWIGLISQNVICQKSYGMLQHNVLTPTSDRSWMLEKKMIGRMCLMKARGALFILGT</sequence>
<dbReference type="Proteomes" id="UP000823749">
    <property type="component" value="Chromosome 1"/>
</dbReference>
<protein>
    <submittedName>
        <fullName evidence="2">Uncharacterized protein</fullName>
    </submittedName>
</protein>
<proteinExistence type="predicted"/>
<gene>
    <name evidence="2" type="ORF">RHGRI_001595</name>
</gene>
<accession>A0AAV6LM09</accession>
<keyword evidence="3" id="KW-1185">Reference proteome</keyword>